<organism evidence="5 6">
    <name type="scientific">Alkalicella caledoniensis</name>
    <dbReference type="NCBI Taxonomy" id="2731377"/>
    <lineage>
        <taxon>Bacteria</taxon>
        <taxon>Bacillati</taxon>
        <taxon>Bacillota</taxon>
        <taxon>Clostridia</taxon>
        <taxon>Eubacteriales</taxon>
        <taxon>Proteinivoracaceae</taxon>
        <taxon>Alkalicella</taxon>
    </lineage>
</organism>
<feature type="active site" description="Tele-AMP-histidine intermediate" evidence="1">
    <location>
        <position position="95"/>
    </location>
</feature>
<accession>A0A7G9W4F2</accession>
<dbReference type="SUPFAM" id="SSF54197">
    <property type="entry name" value="HIT-like"/>
    <property type="match status" value="1"/>
</dbReference>
<feature type="domain" description="HIT" evidence="4">
    <location>
        <begin position="4"/>
        <end position="109"/>
    </location>
</feature>
<name>A0A7G9W4F2_ALKCA</name>
<keyword evidence="6" id="KW-1185">Reference proteome</keyword>
<sequence>MDCLFCNIASGKIGAELLHEDPHTVAFKDIQPQAPVHILVIPKKHYPNILETDSQEIKHIFDAIKKIAKEQNLDDGFRVVNNCGELGGQTINHLHFHILGKRQLKWPPG</sequence>
<dbReference type="PANTHER" id="PTHR23089">
    <property type="entry name" value="HISTIDINE TRIAD HIT PROTEIN"/>
    <property type="match status" value="1"/>
</dbReference>
<dbReference type="InterPro" id="IPR001310">
    <property type="entry name" value="Histidine_triad_HIT"/>
</dbReference>
<feature type="short sequence motif" description="Histidine triad motif" evidence="2 3">
    <location>
        <begin position="93"/>
        <end position="97"/>
    </location>
</feature>
<evidence type="ECO:0000313" key="6">
    <source>
        <dbReference type="Proteomes" id="UP000516160"/>
    </source>
</evidence>
<dbReference type="PRINTS" id="PR00332">
    <property type="entry name" value="HISTRIAD"/>
</dbReference>
<dbReference type="KEGG" id="acae:HYG86_01670"/>
<dbReference type="Gene3D" id="3.30.428.10">
    <property type="entry name" value="HIT-like"/>
    <property type="match status" value="1"/>
</dbReference>
<evidence type="ECO:0000256" key="1">
    <source>
        <dbReference type="PIRSR" id="PIRSR601310-1"/>
    </source>
</evidence>
<evidence type="ECO:0000256" key="2">
    <source>
        <dbReference type="PIRSR" id="PIRSR601310-3"/>
    </source>
</evidence>
<dbReference type="Pfam" id="PF01230">
    <property type="entry name" value="HIT"/>
    <property type="match status" value="1"/>
</dbReference>
<dbReference type="AlphaFoldDB" id="A0A7G9W4F2"/>
<dbReference type="GO" id="GO:0003824">
    <property type="term" value="F:catalytic activity"/>
    <property type="evidence" value="ECO:0007669"/>
    <property type="project" value="InterPro"/>
</dbReference>
<proteinExistence type="predicted"/>
<dbReference type="InterPro" id="IPR019808">
    <property type="entry name" value="Histidine_triad_CS"/>
</dbReference>
<evidence type="ECO:0000259" key="4">
    <source>
        <dbReference type="PROSITE" id="PS51084"/>
    </source>
</evidence>
<dbReference type="InterPro" id="IPR036265">
    <property type="entry name" value="HIT-like_sf"/>
</dbReference>
<dbReference type="PROSITE" id="PS00892">
    <property type="entry name" value="HIT_1"/>
    <property type="match status" value="1"/>
</dbReference>
<gene>
    <name evidence="5" type="ORF">HYG86_01670</name>
</gene>
<evidence type="ECO:0000313" key="5">
    <source>
        <dbReference type="EMBL" id="QNO13564.1"/>
    </source>
</evidence>
<evidence type="ECO:0000256" key="3">
    <source>
        <dbReference type="PROSITE-ProRule" id="PRU00464"/>
    </source>
</evidence>
<dbReference type="InterPro" id="IPR011146">
    <property type="entry name" value="HIT-like"/>
</dbReference>
<reference evidence="5 6" key="1">
    <citation type="submission" date="2020-07" db="EMBL/GenBank/DDBJ databases">
        <title>Alkalicella. sp. LB2 genome.</title>
        <authorList>
            <person name="Postec A."/>
            <person name="Quemeneur M."/>
        </authorList>
    </citation>
    <scope>NUCLEOTIDE SEQUENCE [LARGE SCALE GENOMIC DNA]</scope>
    <source>
        <strain evidence="5 6">LB2</strain>
    </source>
</reference>
<protein>
    <submittedName>
        <fullName evidence="5">Histidine triad nucleotide-binding protein</fullName>
    </submittedName>
</protein>
<dbReference type="Proteomes" id="UP000516160">
    <property type="component" value="Chromosome"/>
</dbReference>
<dbReference type="EMBL" id="CP058559">
    <property type="protein sequence ID" value="QNO13564.1"/>
    <property type="molecule type" value="Genomic_DNA"/>
</dbReference>
<dbReference type="PROSITE" id="PS51084">
    <property type="entry name" value="HIT_2"/>
    <property type="match status" value="1"/>
</dbReference>
<dbReference type="RefSeq" id="WP_213167233.1">
    <property type="nucleotide sequence ID" value="NZ_CP058559.1"/>
</dbReference>
<dbReference type="CDD" id="cd01276">
    <property type="entry name" value="PKCI_related"/>
    <property type="match status" value="1"/>
</dbReference>